<organism evidence="3 4">
    <name type="scientific">Motilimonas cestriensis</name>
    <dbReference type="NCBI Taxonomy" id="2742685"/>
    <lineage>
        <taxon>Bacteria</taxon>
        <taxon>Pseudomonadati</taxon>
        <taxon>Pseudomonadota</taxon>
        <taxon>Gammaproteobacteria</taxon>
        <taxon>Alteromonadales</taxon>
        <taxon>Alteromonadales genera incertae sedis</taxon>
        <taxon>Motilimonas</taxon>
    </lineage>
</organism>
<dbReference type="InterPro" id="IPR052196">
    <property type="entry name" value="Bact_Kbp"/>
</dbReference>
<dbReference type="SUPFAM" id="SSF54106">
    <property type="entry name" value="LysM domain"/>
    <property type="match status" value="1"/>
</dbReference>
<dbReference type="PROSITE" id="PS51782">
    <property type="entry name" value="LYSM"/>
    <property type="match status" value="1"/>
</dbReference>
<dbReference type="Pfam" id="PF01476">
    <property type="entry name" value="LysM"/>
    <property type="match status" value="1"/>
</dbReference>
<feature type="domain" description="LysM" evidence="2">
    <location>
        <begin position="32"/>
        <end position="80"/>
    </location>
</feature>
<sequence>MKFKQAAAVLFGALLSFSVAADTLKLKEGHPDSYIVKKGDTLWDISAYFLDSPWLWPRLWQTNPQVKNPHLIYPGDKLYLTWVDGQPQLGRKRLKKMSPKPRIDEKRSAVPTIPLNIIEPFLTKDHIIDESLLKGAPRVMGQNSKSTRIMKGDIFYGEGQFDANVHYGIYRVGTTFTDKTTKEVLGSRLTYIASAQVSQSENVTATERVTPMLVTKSTTEAKLGDIILPIPEYDVLPAFFIPTSTPQDMRGYIVDSLSEKTALGRGDIVVINQGRREQIEPGAIFSIKRPGAQIVERGDKVVYKEDANTFEKIFLSGDDSLTLPEETIGMMMVFKVYEKSSIAIIVRGRELVGRHFDIEGVDF</sequence>
<reference evidence="3 4" key="1">
    <citation type="journal article" date="2022" name="Environ. Microbiol. Rep.">
        <title>Eco-phylogenetic analyses reveal divergent evolution of vitamin B12 metabolism in the marine bacterial family 'Psychromonadaceae'.</title>
        <authorList>
            <person name="Jin X."/>
            <person name="Yang Y."/>
            <person name="Cao H."/>
            <person name="Gao B."/>
            <person name="Zhao Z."/>
        </authorList>
    </citation>
    <scope>NUCLEOTIDE SEQUENCE [LARGE SCALE GENOMIC DNA]</scope>
    <source>
        <strain evidence="3 4">MKS20</strain>
    </source>
</reference>
<dbReference type="Gene3D" id="3.10.350.10">
    <property type="entry name" value="LysM domain"/>
    <property type="match status" value="1"/>
</dbReference>
<evidence type="ECO:0000313" key="4">
    <source>
        <dbReference type="Proteomes" id="UP001201273"/>
    </source>
</evidence>
<dbReference type="InterPro" id="IPR018392">
    <property type="entry name" value="LysM"/>
</dbReference>
<dbReference type="EMBL" id="JAIMJA010000004">
    <property type="protein sequence ID" value="MCE2594239.1"/>
    <property type="molecule type" value="Genomic_DNA"/>
</dbReference>
<dbReference type="RefSeq" id="WP_233051815.1">
    <property type="nucleotide sequence ID" value="NZ_JAIMJA010000004.1"/>
</dbReference>
<dbReference type="SMART" id="SM00257">
    <property type="entry name" value="LysM"/>
    <property type="match status" value="1"/>
</dbReference>
<protein>
    <submittedName>
        <fullName evidence="3">LysM peptidoglycan-binding domain-containing protein</fullName>
    </submittedName>
</protein>
<dbReference type="Proteomes" id="UP001201273">
    <property type="component" value="Unassembled WGS sequence"/>
</dbReference>
<keyword evidence="1" id="KW-0732">Signal</keyword>
<evidence type="ECO:0000313" key="3">
    <source>
        <dbReference type="EMBL" id="MCE2594239.1"/>
    </source>
</evidence>
<feature type="chain" id="PRO_5047095771" evidence="1">
    <location>
        <begin position="22"/>
        <end position="363"/>
    </location>
</feature>
<dbReference type="PANTHER" id="PTHR34700">
    <property type="entry name" value="POTASSIUM BINDING PROTEIN KBP"/>
    <property type="match status" value="1"/>
</dbReference>
<gene>
    <name evidence="3" type="ORF">K6Y31_05355</name>
</gene>
<name>A0ABS8W5J0_9GAMM</name>
<evidence type="ECO:0000259" key="2">
    <source>
        <dbReference type="PROSITE" id="PS51782"/>
    </source>
</evidence>
<comment type="caution">
    <text evidence="3">The sequence shown here is derived from an EMBL/GenBank/DDBJ whole genome shotgun (WGS) entry which is preliminary data.</text>
</comment>
<dbReference type="PANTHER" id="PTHR34700:SF4">
    <property type="entry name" value="PHAGE-LIKE ELEMENT PBSX PROTEIN XKDP"/>
    <property type="match status" value="1"/>
</dbReference>
<keyword evidence="4" id="KW-1185">Reference proteome</keyword>
<dbReference type="InterPro" id="IPR036779">
    <property type="entry name" value="LysM_dom_sf"/>
</dbReference>
<evidence type="ECO:0000256" key="1">
    <source>
        <dbReference type="SAM" id="SignalP"/>
    </source>
</evidence>
<dbReference type="CDD" id="cd00118">
    <property type="entry name" value="LysM"/>
    <property type="match status" value="1"/>
</dbReference>
<feature type="signal peptide" evidence="1">
    <location>
        <begin position="1"/>
        <end position="21"/>
    </location>
</feature>
<accession>A0ABS8W5J0</accession>
<proteinExistence type="predicted"/>